<dbReference type="AlphaFoldDB" id="W9H391"/>
<evidence type="ECO:0000256" key="8">
    <source>
        <dbReference type="ARBA" id="ARBA00023114"/>
    </source>
</evidence>
<proteinExistence type="predicted"/>
<evidence type="ECO:0000256" key="2">
    <source>
        <dbReference type="ARBA" id="ARBA00011233"/>
    </source>
</evidence>
<keyword evidence="7" id="KW-0406">Ion transport</keyword>
<evidence type="ECO:0000259" key="11">
    <source>
        <dbReference type="Pfam" id="PF13609"/>
    </source>
</evidence>
<protein>
    <recommendedName>
        <fullName evidence="11">Porin domain-containing protein</fullName>
    </recommendedName>
</protein>
<dbReference type="Gene3D" id="2.40.160.10">
    <property type="entry name" value="Porin"/>
    <property type="match status" value="1"/>
</dbReference>
<dbReference type="InterPro" id="IPR050298">
    <property type="entry name" value="Gram-neg_bact_OMP"/>
</dbReference>
<dbReference type="InterPro" id="IPR033900">
    <property type="entry name" value="Gram_neg_porin_domain"/>
</dbReference>
<evidence type="ECO:0000256" key="6">
    <source>
        <dbReference type="ARBA" id="ARBA00022729"/>
    </source>
</evidence>
<gene>
    <name evidence="12" type="ORF">N825_35310</name>
</gene>
<keyword evidence="4" id="KW-1134">Transmembrane beta strand</keyword>
<evidence type="ECO:0000313" key="13">
    <source>
        <dbReference type="Proteomes" id="UP000019486"/>
    </source>
</evidence>
<dbReference type="Pfam" id="PF13609">
    <property type="entry name" value="Porin_4"/>
    <property type="match status" value="1"/>
</dbReference>
<dbReference type="STRING" id="1385369.N825_35310"/>
<dbReference type="InterPro" id="IPR023614">
    <property type="entry name" value="Porin_dom_sf"/>
</dbReference>
<comment type="caution">
    <text evidence="12">The sequence shown here is derived from an EMBL/GenBank/DDBJ whole genome shotgun (WGS) entry which is preliminary data.</text>
</comment>
<dbReference type="GO" id="GO:0006811">
    <property type="term" value="P:monoatomic ion transport"/>
    <property type="evidence" value="ECO:0007669"/>
    <property type="project" value="UniProtKB-KW"/>
</dbReference>
<dbReference type="PATRIC" id="fig|1385369.3.peg.2423"/>
<sequence>MASGMLFASVAQAQITVSLGGYTEFFAGFYDDDGVNRTTREFELETEIVVRADGKANNGLLYGAKVELQNSTGGSSASSVGTDEASLYLGGTWGRIELGDFDGAADTLKIYAPLVGIEQIDGDYGDFAGSQPAFGIHIPNSGDATKVMYLTPRFAGFQAGVSYTPESESQAQNVVAIKNSNNYKDWIDGGINYTGEFSGFSVALGATVSSASGQNGAVPLEDFTAWNVGAQVGFGGFLVGGGYVDADDFNTPTTGSIGGDQSVWHAGISYTAGPFAVGASYMDAEGYKGAAGDYNSDYKAYGVGAAYTLAPGLVVQTEVMFFDEDVVSGTPGATTTTNNDGYVFIIGTRLDF</sequence>
<feature type="domain" description="Porin" evidence="11">
    <location>
        <begin position="4"/>
        <end position="325"/>
    </location>
</feature>
<evidence type="ECO:0000256" key="3">
    <source>
        <dbReference type="ARBA" id="ARBA00022448"/>
    </source>
</evidence>
<organism evidence="12 13">
    <name type="scientific">Skermanella stibiiresistens SB22</name>
    <dbReference type="NCBI Taxonomy" id="1385369"/>
    <lineage>
        <taxon>Bacteria</taxon>
        <taxon>Pseudomonadati</taxon>
        <taxon>Pseudomonadota</taxon>
        <taxon>Alphaproteobacteria</taxon>
        <taxon>Rhodospirillales</taxon>
        <taxon>Azospirillaceae</taxon>
        <taxon>Skermanella</taxon>
    </lineage>
</organism>
<evidence type="ECO:0000256" key="5">
    <source>
        <dbReference type="ARBA" id="ARBA00022692"/>
    </source>
</evidence>
<dbReference type="SUPFAM" id="SSF56935">
    <property type="entry name" value="Porins"/>
    <property type="match status" value="1"/>
</dbReference>
<reference evidence="12 13" key="1">
    <citation type="submission" date="2013-08" db="EMBL/GenBank/DDBJ databases">
        <title>The genome sequence of Skermanella stibiiresistens.</title>
        <authorList>
            <person name="Zhu W."/>
            <person name="Wang G."/>
        </authorList>
    </citation>
    <scope>NUCLEOTIDE SEQUENCE [LARGE SCALE GENOMIC DNA]</scope>
    <source>
        <strain evidence="12 13">SB22</strain>
    </source>
</reference>
<dbReference type="PANTHER" id="PTHR34501:SF9">
    <property type="entry name" value="MAJOR OUTER MEMBRANE PROTEIN P.IA"/>
    <property type="match status" value="1"/>
</dbReference>
<keyword evidence="9" id="KW-0472">Membrane</keyword>
<evidence type="ECO:0000256" key="7">
    <source>
        <dbReference type="ARBA" id="ARBA00023065"/>
    </source>
</evidence>
<evidence type="ECO:0000256" key="1">
    <source>
        <dbReference type="ARBA" id="ARBA00004571"/>
    </source>
</evidence>
<keyword evidence="3" id="KW-0813">Transport</keyword>
<keyword evidence="13" id="KW-1185">Reference proteome</keyword>
<evidence type="ECO:0000256" key="9">
    <source>
        <dbReference type="ARBA" id="ARBA00023136"/>
    </source>
</evidence>
<dbReference type="GO" id="GO:0015288">
    <property type="term" value="F:porin activity"/>
    <property type="evidence" value="ECO:0007669"/>
    <property type="project" value="UniProtKB-KW"/>
</dbReference>
<dbReference type="Proteomes" id="UP000019486">
    <property type="component" value="Unassembled WGS sequence"/>
</dbReference>
<dbReference type="PANTHER" id="PTHR34501">
    <property type="entry name" value="PROTEIN YDDL-RELATED"/>
    <property type="match status" value="1"/>
</dbReference>
<comment type="subcellular location">
    <subcellularLocation>
        <location evidence="1">Cell outer membrane</location>
        <topology evidence="1">Multi-pass membrane protein</topology>
    </subcellularLocation>
</comment>
<evidence type="ECO:0000313" key="12">
    <source>
        <dbReference type="EMBL" id="EWY40539.1"/>
    </source>
</evidence>
<keyword evidence="6" id="KW-0732">Signal</keyword>
<dbReference type="EMBL" id="AVFL01000007">
    <property type="protein sequence ID" value="EWY40539.1"/>
    <property type="molecule type" value="Genomic_DNA"/>
</dbReference>
<keyword evidence="5" id="KW-0812">Transmembrane</keyword>
<evidence type="ECO:0000256" key="4">
    <source>
        <dbReference type="ARBA" id="ARBA00022452"/>
    </source>
</evidence>
<dbReference type="GO" id="GO:0009279">
    <property type="term" value="C:cell outer membrane"/>
    <property type="evidence" value="ECO:0007669"/>
    <property type="project" value="UniProtKB-SubCell"/>
</dbReference>
<keyword evidence="8" id="KW-0626">Porin</keyword>
<name>W9H391_9PROT</name>
<accession>W9H391</accession>
<comment type="subunit">
    <text evidence="2">Homotrimer.</text>
</comment>
<dbReference type="GO" id="GO:0046930">
    <property type="term" value="C:pore complex"/>
    <property type="evidence" value="ECO:0007669"/>
    <property type="project" value="UniProtKB-KW"/>
</dbReference>
<keyword evidence="10" id="KW-0998">Cell outer membrane</keyword>
<evidence type="ECO:0000256" key="10">
    <source>
        <dbReference type="ARBA" id="ARBA00023237"/>
    </source>
</evidence>